<dbReference type="EMBL" id="WRXO01000009">
    <property type="protein sequence ID" value="MVT43885.1"/>
    <property type="molecule type" value="Genomic_DNA"/>
</dbReference>
<evidence type="ECO:0000313" key="1">
    <source>
        <dbReference type="EMBL" id="MVT43885.1"/>
    </source>
</evidence>
<organism evidence="1 2">
    <name type="scientific">Chitinophaga oryziterrae</name>
    <dbReference type="NCBI Taxonomy" id="1031224"/>
    <lineage>
        <taxon>Bacteria</taxon>
        <taxon>Pseudomonadati</taxon>
        <taxon>Bacteroidota</taxon>
        <taxon>Chitinophagia</taxon>
        <taxon>Chitinophagales</taxon>
        <taxon>Chitinophagaceae</taxon>
        <taxon>Chitinophaga</taxon>
    </lineage>
</organism>
<dbReference type="Proteomes" id="UP000468388">
    <property type="component" value="Unassembled WGS sequence"/>
</dbReference>
<evidence type="ECO:0000313" key="2">
    <source>
        <dbReference type="Proteomes" id="UP000468388"/>
    </source>
</evidence>
<proteinExistence type="predicted"/>
<dbReference type="RefSeq" id="WP_157302695.1">
    <property type="nucleotide sequence ID" value="NZ_BAAAZB010000001.1"/>
</dbReference>
<comment type="caution">
    <text evidence="1">The sequence shown here is derived from an EMBL/GenBank/DDBJ whole genome shotgun (WGS) entry which is preliminary data.</text>
</comment>
<dbReference type="OrthoDB" id="656399at2"/>
<keyword evidence="2" id="KW-1185">Reference proteome</keyword>
<name>A0A6N8JEY2_9BACT</name>
<sequence length="172" mass="19652">MRYCSIILVLFFLAAGPAMGQKRCLRQFYHEHKRGQHAETFKIGLGRLTMKFANLFIPAKLMEEDGIPFKHLVSNVHRMKLYAISGTGPDSTVETASIQRLKQRLIDRYKFEPLVEVRHEGSIVHLLNKGNDDNVGDLIVLVQDAHDFVILDLRTSLKISDINQLVRQLAKN</sequence>
<dbReference type="AlphaFoldDB" id="A0A6N8JEY2"/>
<protein>
    <submittedName>
        <fullName evidence="1">DUF4252 domain-containing protein</fullName>
    </submittedName>
</protein>
<reference evidence="1 2" key="1">
    <citation type="submission" date="2019-12" db="EMBL/GenBank/DDBJ databases">
        <title>The draft genomic sequence of strain Chitinophaga oryziterrae JCM 16595.</title>
        <authorList>
            <person name="Zhang X."/>
        </authorList>
    </citation>
    <scope>NUCLEOTIDE SEQUENCE [LARGE SCALE GENOMIC DNA]</scope>
    <source>
        <strain evidence="1 2">JCM 16595</strain>
    </source>
</reference>
<dbReference type="Pfam" id="PF14060">
    <property type="entry name" value="DUF4252"/>
    <property type="match status" value="1"/>
</dbReference>
<accession>A0A6N8JEY2</accession>
<gene>
    <name evidence="1" type="ORF">GO495_25040</name>
</gene>
<dbReference type="InterPro" id="IPR025348">
    <property type="entry name" value="DUF4252"/>
</dbReference>